<comment type="caution">
    <text evidence="3">The sequence shown here is derived from an EMBL/GenBank/DDBJ whole genome shotgun (WGS) entry which is preliminary data.</text>
</comment>
<protein>
    <submittedName>
        <fullName evidence="3">Uncharacterized protein</fullName>
    </submittedName>
</protein>
<evidence type="ECO:0000313" key="4">
    <source>
        <dbReference type="Proteomes" id="UP000324800"/>
    </source>
</evidence>
<proteinExistence type="predicted"/>
<reference evidence="3 4" key="1">
    <citation type="submission" date="2019-03" db="EMBL/GenBank/DDBJ databases">
        <title>Single cell metagenomics reveals metabolic interactions within the superorganism composed of flagellate Streblomastix strix and complex community of Bacteroidetes bacteria on its surface.</title>
        <authorList>
            <person name="Treitli S.C."/>
            <person name="Kolisko M."/>
            <person name="Husnik F."/>
            <person name="Keeling P."/>
            <person name="Hampl V."/>
        </authorList>
    </citation>
    <scope>NUCLEOTIDE SEQUENCE [LARGE SCALE GENOMIC DNA]</scope>
    <source>
        <strain evidence="3">ST1C</strain>
    </source>
</reference>
<feature type="transmembrane region" description="Helical" evidence="1">
    <location>
        <begin position="159"/>
        <end position="184"/>
    </location>
</feature>
<dbReference type="Proteomes" id="UP000324800">
    <property type="component" value="Unassembled WGS sequence"/>
</dbReference>
<keyword evidence="2" id="KW-0732">Signal</keyword>
<evidence type="ECO:0000313" key="3">
    <source>
        <dbReference type="EMBL" id="KAA6375018.1"/>
    </source>
</evidence>
<feature type="chain" id="PRO_5023870115" evidence="2">
    <location>
        <begin position="17"/>
        <end position="510"/>
    </location>
</feature>
<organism evidence="3 4">
    <name type="scientific">Streblomastix strix</name>
    <dbReference type="NCBI Taxonomy" id="222440"/>
    <lineage>
        <taxon>Eukaryota</taxon>
        <taxon>Metamonada</taxon>
        <taxon>Preaxostyla</taxon>
        <taxon>Oxymonadida</taxon>
        <taxon>Streblomastigidae</taxon>
        <taxon>Streblomastix</taxon>
    </lineage>
</organism>
<name>A0A5J4UX31_9EUKA</name>
<gene>
    <name evidence="3" type="ORF">EZS28_029455</name>
</gene>
<keyword evidence="1" id="KW-0472">Membrane</keyword>
<accession>A0A5J4UX31</accession>
<evidence type="ECO:0000256" key="1">
    <source>
        <dbReference type="SAM" id="Phobius"/>
    </source>
</evidence>
<dbReference type="AlphaFoldDB" id="A0A5J4UX31"/>
<evidence type="ECO:0000256" key="2">
    <source>
        <dbReference type="SAM" id="SignalP"/>
    </source>
</evidence>
<keyword evidence="1" id="KW-0812">Transmembrane</keyword>
<feature type="signal peptide" evidence="2">
    <location>
        <begin position="1"/>
        <end position="16"/>
    </location>
</feature>
<feature type="non-terminal residue" evidence="3">
    <location>
        <position position="510"/>
    </location>
</feature>
<keyword evidence="1" id="KW-1133">Transmembrane helix</keyword>
<feature type="transmembrane region" description="Helical" evidence="1">
    <location>
        <begin position="104"/>
        <end position="130"/>
    </location>
</feature>
<sequence length="510" mass="56772">MRFLAIALLLIASHLAQNNSDNAEAKHKRFGQEKYKKIDGFVTGGHSMHSSFRKGTSGKKFAGYEMSSSISEMIDKITNGSGDIIALKSNIRSPYVYGLGAGNIMAVLFSIIVYLLMMIFFVGWCFTLCLQRYLCKSKGPFINLGCWDDKKGAKAFCKIGSIIIFLVFTFVILLFVAVMIYGSFIVTKPLDEIKEGLVSINAMANEFIGFAQESVSIEDNLNQTFKEEDTTKSLIRPILVTLHYFQDILQNHPSGTGLFRSIDQMGAESGTLHNTVNDIRFGYTVLDWIDDTLNFNKLYLVGLESNFNSAANPTSIPNSLSLSYINTIIGEVPIRYTCAQLFQEANCNASEQQIGLQKDKGDWVMNSINELTGSFEDVSLKQLSDKADAVYISAKAFNDNIAKIKNLKELETKTNDFKNKIAQLKTDGVYTKIVAFRNKMDAVFLEQATMINNIKEDINGQSAPINLRPVTTTSIQQYILNRTVLTNQIISSKQAADDSVKLVDDQINKA</sequence>
<dbReference type="EMBL" id="SNRW01011534">
    <property type="protein sequence ID" value="KAA6375018.1"/>
    <property type="molecule type" value="Genomic_DNA"/>
</dbReference>